<accession>A0ABN7WUN2</accession>
<feature type="non-terminal residue" evidence="1">
    <location>
        <position position="82"/>
    </location>
</feature>
<gene>
    <name evidence="1" type="ORF">GMARGA_LOCUS35354</name>
</gene>
<protein>
    <submittedName>
        <fullName evidence="1">28178_t:CDS:1</fullName>
    </submittedName>
</protein>
<dbReference type="Proteomes" id="UP000789901">
    <property type="component" value="Unassembled WGS sequence"/>
</dbReference>
<proteinExistence type="predicted"/>
<name>A0ABN7WUN2_GIGMA</name>
<dbReference type="EMBL" id="CAJVQB010065450">
    <property type="protein sequence ID" value="CAG8841296.1"/>
    <property type="molecule type" value="Genomic_DNA"/>
</dbReference>
<organism evidence="1 2">
    <name type="scientific">Gigaspora margarita</name>
    <dbReference type="NCBI Taxonomy" id="4874"/>
    <lineage>
        <taxon>Eukaryota</taxon>
        <taxon>Fungi</taxon>
        <taxon>Fungi incertae sedis</taxon>
        <taxon>Mucoromycota</taxon>
        <taxon>Glomeromycotina</taxon>
        <taxon>Glomeromycetes</taxon>
        <taxon>Diversisporales</taxon>
        <taxon>Gigasporaceae</taxon>
        <taxon>Gigaspora</taxon>
    </lineage>
</organism>
<comment type="caution">
    <text evidence="1">The sequence shown here is derived from an EMBL/GenBank/DDBJ whole genome shotgun (WGS) entry which is preliminary data.</text>
</comment>
<reference evidence="1 2" key="1">
    <citation type="submission" date="2021-06" db="EMBL/GenBank/DDBJ databases">
        <authorList>
            <person name="Kallberg Y."/>
            <person name="Tangrot J."/>
            <person name="Rosling A."/>
        </authorList>
    </citation>
    <scope>NUCLEOTIDE SEQUENCE [LARGE SCALE GENOMIC DNA]</scope>
    <source>
        <strain evidence="1 2">120-4 pot B 10/14</strain>
    </source>
</reference>
<evidence type="ECO:0000313" key="2">
    <source>
        <dbReference type="Proteomes" id="UP000789901"/>
    </source>
</evidence>
<sequence>DAKANINVTTKKKSIPKANIASEANDVTFEANNVSSETNDIFPEVLSDGGFVLASLYQAESQVLLANTFNDLDVSSYNNSSA</sequence>
<keyword evidence="2" id="KW-1185">Reference proteome</keyword>
<feature type="non-terminal residue" evidence="1">
    <location>
        <position position="1"/>
    </location>
</feature>
<evidence type="ECO:0000313" key="1">
    <source>
        <dbReference type="EMBL" id="CAG8841296.1"/>
    </source>
</evidence>